<comment type="caution">
    <text evidence="5">The sequence shown here is derived from an EMBL/GenBank/DDBJ whole genome shotgun (WGS) entry which is preliminary data.</text>
</comment>
<reference evidence="5" key="1">
    <citation type="submission" date="2023-03" db="EMBL/GenBank/DDBJ databases">
        <title>Massive genome expansion in bonnet fungi (Mycena s.s.) driven by repeated elements and novel gene families across ecological guilds.</title>
        <authorList>
            <consortium name="Lawrence Berkeley National Laboratory"/>
            <person name="Harder C.B."/>
            <person name="Miyauchi S."/>
            <person name="Viragh M."/>
            <person name="Kuo A."/>
            <person name="Thoen E."/>
            <person name="Andreopoulos B."/>
            <person name="Lu D."/>
            <person name="Skrede I."/>
            <person name="Drula E."/>
            <person name="Henrissat B."/>
            <person name="Morin E."/>
            <person name="Kohler A."/>
            <person name="Barry K."/>
            <person name="LaButti K."/>
            <person name="Morin E."/>
            <person name="Salamov A."/>
            <person name="Lipzen A."/>
            <person name="Mereny Z."/>
            <person name="Hegedus B."/>
            <person name="Baldrian P."/>
            <person name="Stursova M."/>
            <person name="Weitz H."/>
            <person name="Taylor A."/>
            <person name="Grigoriev I.V."/>
            <person name="Nagy L.G."/>
            <person name="Martin F."/>
            <person name="Kauserud H."/>
        </authorList>
    </citation>
    <scope>NUCLEOTIDE SEQUENCE</scope>
    <source>
        <strain evidence="5">9144</strain>
    </source>
</reference>
<dbReference type="AlphaFoldDB" id="A0AAD6YMR5"/>
<gene>
    <name evidence="5" type="ORF">GGX14DRAFT_557006</name>
</gene>
<evidence type="ECO:0000256" key="1">
    <source>
        <dbReference type="SAM" id="MobiDB-lite"/>
    </source>
</evidence>
<accession>A0AAD6YMR5</accession>
<dbReference type="Proteomes" id="UP001219525">
    <property type="component" value="Unassembled WGS sequence"/>
</dbReference>
<feature type="compositionally biased region" description="Basic residues" evidence="1">
    <location>
        <begin position="315"/>
        <end position="325"/>
    </location>
</feature>
<protein>
    <recommendedName>
        <fullName evidence="4">DUF6534 domain-containing protein</fullName>
    </recommendedName>
</protein>
<feature type="chain" id="PRO_5041996812" description="DUF6534 domain-containing protein" evidence="3">
    <location>
        <begin position="21"/>
        <end position="381"/>
    </location>
</feature>
<proteinExistence type="predicted"/>
<evidence type="ECO:0000259" key="4">
    <source>
        <dbReference type="Pfam" id="PF20152"/>
    </source>
</evidence>
<keyword evidence="2" id="KW-0472">Membrane</keyword>
<dbReference type="EMBL" id="JARJCW010000005">
    <property type="protein sequence ID" value="KAJ7224116.1"/>
    <property type="molecule type" value="Genomic_DNA"/>
</dbReference>
<evidence type="ECO:0000256" key="2">
    <source>
        <dbReference type="SAM" id="Phobius"/>
    </source>
</evidence>
<dbReference type="PANTHER" id="PTHR40465">
    <property type="entry name" value="CHROMOSOME 1, WHOLE GENOME SHOTGUN SEQUENCE"/>
    <property type="match status" value="1"/>
</dbReference>
<keyword evidence="6" id="KW-1185">Reference proteome</keyword>
<feature type="domain" description="DUF6534" evidence="4">
    <location>
        <begin position="48"/>
        <end position="132"/>
    </location>
</feature>
<feature type="transmembrane region" description="Helical" evidence="2">
    <location>
        <begin position="75"/>
        <end position="100"/>
    </location>
</feature>
<organism evidence="5 6">
    <name type="scientific">Mycena pura</name>
    <dbReference type="NCBI Taxonomy" id="153505"/>
    <lineage>
        <taxon>Eukaryota</taxon>
        <taxon>Fungi</taxon>
        <taxon>Dikarya</taxon>
        <taxon>Basidiomycota</taxon>
        <taxon>Agaricomycotina</taxon>
        <taxon>Agaricomycetes</taxon>
        <taxon>Agaricomycetidae</taxon>
        <taxon>Agaricales</taxon>
        <taxon>Marasmiineae</taxon>
        <taxon>Mycenaceae</taxon>
        <taxon>Mycena</taxon>
    </lineage>
</organism>
<dbReference type="PANTHER" id="PTHR40465:SF1">
    <property type="entry name" value="DUF6534 DOMAIN-CONTAINING PROTEIN"/>
    <property type="match status" value="1"/>
</dbReference>
<evidence type="ECO:0000313" key="5">
    <source>
        <dbReference type="EMBL" id="KAJ7224116.1"/>
    </source>
</evidence>
<evidence type="ECO:0000256" key="3">
    <source>
        <dbReference type="SAM" id="SignalP"/>
    </source>
</evidence>
<dbReference type="Pfam" id="PF20152">
    <property type="entry name" value="DUF6534"/>
    <property type="match status" value="1"/>
</dbReference>
<feature type="transmembrane region" description="Helical" evidence="2">
    <location>
        <begin position="106"/>
        <end position="126"/>
    </location>
</feature>
<feature type="signal peptide" evidence="3">
    <location>
        <begin position="1"/>
        <end position="20"/>
    </location>
</feature>
<feature type="region of interest" description="Disordered" evidence="1">
    <location>
        <begin position="300"/>
        <end position="363"/>
    </location>
</feature>
<keyword evidence="2" id="KW-1133">Transmembrane helix</keyword>
<evidence type="ECO:0000313" key="6">
    <source>
        <dbReference type="Proteomes" id="UP001219525"/>
    </source>
</evidence>
<sequence length="381" mass="40590">MPSLIVFLALTSTCFTFGTAALSFKAVEFSNFPKIISATSSTALALDVAADIITAGTISVYLNSGRSGMKSTDHLINKLIFWSMNVGILTSIVDLLVLVFSEAENGNLIFLAIFEVVASAYANSMLATLNIRTIQRGQVLTEAGTSIALQSGSGIDFHTRRGRVVQVFCGGGIAGSLKEVGSPSGSVEALCPRRDHCEYASRTAPIRVGFSSPLKVLQQDQLKRFKKDLYSHDTLPRDVPQAHRLSKDDHAALAQGCRTGDDSHGCGMAPTFPTSHPPSNLVSQKTVELGAALRAGRTLRRDASARGLARGGERLKRRNSRPGRRRVGEEEQESSSDKEGSNAGTERVKTTFFNNPPSTAPIGAYCDTCAGSAGSATHIPD</sequence>
<keyword evidence="3" id="KW-0732">Signal</keyword>
<dbReference type="InterPro" id="IPR045339">
    <property type="entry name" value="DUF6534"/>
</dbReference>
<keyword evidence="2" id="KW-0812">Transmembrane</keyword>
<name>A0AAD6YMR5_9AGAR</name>